<feature type="active site" description="Acyl-thioester intermediate" evidence="5">
    <location>
        <position position="182"/>
    </location>
</feature>
<feature type="binding site" evidence="5">
    <location>
        <begin position="84"/>
        <end position="91"/>
    </location>
    <ligand>
        <name>substrate</name>
    </ligand>
</feature>
<dbReference type="EC" id="2.3.1.181" evidence="5 6"/>
<comment type="subcellular location">
    <subcellularLocation>
        <location evidence="5">Cytoplasm</location>
    </subcellularLocation>
</comment>
<comment type="similarity">
    <text evidence="5 6">Belongs to the LipB family.</text>
</comment>
<evidence type="ECO:0000256" key="1">
    <source>
        <dbReference type="ARBA" id="ARBA00004821"/>
    </source>
</evidence>
<dbReference type="NCBIfam" id="TIGR00214">
    <property type="entry name" value="lipB"/>
    <property type="match status" value="1"/>
</dbReference>
<comment type="catalytic activity">
    <reaction evidence="5 6">
        <text>octanoyl-[ACP] + L-lysyl-[protein] = N(6)-octanoyl-L-lysyl-[protein] + holo-[ACP] + H(+)</text>
        <dbReference type="Rhea" id="RHEA:17665"/>
        <dbReference type="Rhea" id="RHEA-COMP:9636"/>
        <dbReference type="Rhea" id="RHEA-COMP:9685"/>
        <dbReference type="Rhea" id="RHEA-COMP:9752"/>
        <dbReference type="Rhea" id="RHEA-COMP:9928"/>
        <dbReference type="ChEBI" id="CHEBI:15378"/>
        <dbReference type="ChEBI" id="CHEBI:29969"/>
        <dbReference type="ChEBI" id="CHEBI:64479"/>
        <dbReference type="ChEBI" id="CHEBI:78463"/>
        <dbReference type="ChEBI" id="CHEBI:78809"/>
        <dbReference type="EC" id="2.3.1.181"/>
    </reaction>
</comment>
<dbReference type="EMBL" id="AP024355">
    <property type="protein sequence ID" value="BCR06272.1"/>
    <property type="molecule type" value="Genomic_DNA"/>
</dbReference>
<proteinExistence type="inferred from homology"/>
<feature type="site" description="Lowers pKa of active site Cys" evidence="5">
    <location>
        <position position="148"/>
    </location>
</feature>
<reference evidence="8 9" key="2">
    <citation type="journal article" date="2021" name="Int. J. Syst. Evol. Microbiol.">
        <title>Isolation and Polyphasic Characterization of Desulfuromonas versatilis sp. Nov., an Electrogenic Bacteria Capable of Versatile Metabolism Isolated from a Graphene Oxide-Reducing Enrichment Culture.</title>
        <authorList>
            <person name="Xie L."/>
            <person name="Yoshida N."/>
            <person name="Ishii S."/>
            <person name="Meng L."/>
        </authorList>
    </citation>
    <scope>NUCLEOTIDE SEQUENCE [LARGE SCALE GENOMIC DNA]</scope>
    <source>
        <strain evidence="8 9">NIT-T3</strain>
    </source>
</reference>
<gene>
    <name evidence="8" type="primary">lipB_1</name>
    <name evidence="5" type="synonym">lipB</name>
    <name evidence="8" type="ORF">DESUT3_33410</name>
</gene>
<feature type="binding site" evidence="5">
    <location>
        <begin position="151"/>
        <end position="153"/>
    </location>
    <ligand>
        <name>substrate</name>
    </ligand>
</feature>
<dbReference type="PANTHER" id="PTHR10993:SF7">
    <property type="entry name" value="LIPOYLTRANSFERASE 2, MITOCHONDRIAL-RELATED"/>
    <property type="match status" value="1"/>
</dbReference>
<protein>
    <recommendedName>
        <fullName evidence="5 6">Octanoyltransferase</fullName>
        <ecNumber evidence="5 6">2.3.1.181</ecNumber>
    </recommendedName>
    <alternativeName>
        <fullName evidence="5">Lipoate-protein ligase B</fullName>
    </alternativeName>
    <alternativeName>
        <fullName evidence="5">Lipoyl/octanoyl transferase</fullName>
    </alternativeName>
    <alternativeName>
        <fullName evidence="5">Octanoyl-[acyl-carrier-protein]-protein N-octanoyltransferase</fullName>
    </alternativeName>
</protein>
<keyword evidence="2 5" id="KW-0808">Transferase</keyword>
<dbReference type="RefSeq" id="WP_221249642.1">
    <property type="nucleotide sequence ID" value="NZ_AP024355.1"/>
</dbReference>
<comment type="function">
    <text evidence="4 5 6">Catalyzes the transfer of endogenously produced octanoic acid from octanoyl-acyl-carrier-protein onto the lipoyl domains of lipoate-dependent enzymes. Lipoyl-ACP can also act as a substrate although octanoyl-ACP is likely to be the physiological substrate.</text>
</comment>
<evidence type="ECO:0000256" key="6">
    <source>
        <dbReference type="PIRNR" id="PIRNR016262"/>
    </source>
</evidence>
<keyword evidence="9" id="KW-1185">Reference proteome</keyword>
<name>A0ABN6E1W1_9BACT</name>
<organism evidence="8 9">
    <name type="scientific">Desulfuromonas versatilis</name>
    <dbReference type="NCBI Taxonomy" id="2802975"/>
    <lineage>
        <taxon>Bacteria</taxon>
        <taxon>Pseudomonadati</taxon>
        <taxon>Thermodesulfobacteriota</taxon>
        <taxon>Desulfuromonadia</taxon>
        <taxon>Desulfuromonadales</taxon>
        <taxon>Desulfuromonadaceae</taxon>
        <taxon>Desulfuromonas</taxon>
    </lineage>
</organism>
<evidence type="ECO:0000313" key="8">
    <source>
        <dbReference type="EMBL" id="BCR06272.1"/>
    </source>
</evidence>
<dbReference type="Proteomes" id="UP001319827">
    <property type="component" value="Chromosome"/>
</dbReference>
<reference evidence="8 9" key="1">
    <citation type="journal article" date="2016" name="C (Basel)">
        <title>Selective Growth of and Electricity Production by Marine Exoelectrogenic Bacteria in Self-Aggregated Hydrogel of Microbially Reduced Graphene Oxide.</title>
        <authorList>
            <person name="Yoshida N."/>
            <person name="Goto Y."/>
            <person name="Miyata Y."/>
        </authorList>
    </citation>
    <scope>NUCLEOTIDE SEQUENCE [LARGE SCALE GENOMIC DNA]</scope>
    <source>
        <strain evidence="8 9">NIT-T3</strain>
    </source>
</reference>
<dbReference type="NCBIfam" id="NF010922">
    <property type="entry name" value="PRK14342.1"/>
    <property type="match status" value="1"/>
</dbReference>
<dbReference type="PANTHER" id="PTHR10993">
    <property type="entry name" value="OCTANOYLTRANSFERASE"/>
    <property type="match status" value="1"/>
</dbReference>
<dbReference type="Pfam" id="PF21948">
    <property type="entry name" value="LplA-B_cat"/>
    <property type="match status" value="1"/>
</dbReference>
<evidence type="ECO:0000256" key="5">
    <source>
        <dbReference type="HAMAP-Rule" id="MF_00013"/>
    </source>
</evidence>
<dbReference type="InterPro" id="IPR004143">
    <property type="entry name" value="BPL_LPL_catalytic"/>
</dbReference>
<dbReference type="InterPro" id="IPR020605">
    <property type="entry name" value="Octanoyltransferase_CS"/>
</dbReference>
<evidence type="ECO:0000256" key="4">
    <source>
        <dbReference type="ARBA" id="ARBA00024732"/>
    </source>
</evidence>
<evidence type="ECO:0000256" key="3">
    <source>
        <dbReference type="ARBA" id="ARBA00023315"/>
    </source>
</evidence>
<keyword evidence="5" id="KW-0963">Cytoplasm</keyword>
<comment type="pathway">
    <text evidence="1 5 6">Protein modification; protein lipoylation via endogenous pathway; protein N(6)-(lipoyl)lysine from octanoyl-[acyl-carrier-protein]: step 1/2.</text>
</comment>
<keyword evidence="3 5" id="KW-0012">Acyltransferase</keyword>
<feature type="domain" description="BPL/LPL catalytic" evidence="7">
    <location>
        <begin position="45"/>
        <end position="220"/>
    </location>
</feature>
<dbReference type="HAMAP" id="MF_00013">
    <property type="entry name" value="LipB"/>
    <property type="match status" value="1"/>
</dbReference>
<dbReference type="CDD" id="cd16444">
    <property type="entry name" value="LipB"/>
    <property type="match status" value="1"/>
</dbReference>
<evidence type="ECO:0000259" key="7">
    <source>
        <dbReference type="PROSITE" id="PS51733"/>
    </source>
</evidence>
<comment type="miscellaneous">
    <text evidence="5">In the reaction, the free carboxyl group of octanoic acid is attached via an amide linkage to the epsilon-amino group of a specific lysine residue of lipoyl domains of lipoate-dependent enzymes.</text>
</comment>
<dbReference type="PROSITE" id="PS51733">
    <property type="entry name" value="BPL_LPL_CATALYTIC"/>
    <property type="match status" value="1"/>
</dbReference>
<evidence type="ECO:0000256" key="2">
    <source>
        <dbReference type="ARBA" id="ARBA00022679"/>
    </source>
</evidence>
<evidence type="ECO:0000313" key="9">
    <source>
        <dbReference type="Proteomes" id="UP001319827"/>
    </source>
</evidence>
<dbReference type="PROSITE" id="PS01313">
    <property type="entry name" value="LIPB"/>
    <property type="match status" value="1"/>
</dbReference>
<dbReference type="InterPro" id="IPR000544">
    <property type="entry name" value="Octanoyltransferase"/>
</dbReference>
<dbReference type="PIRSF" id="PIRSF016262">
    <property type="entry name" value="LPLase"/>
    <property type="match status" value="1"/>
</dbReference>
<sequence length="228" mass="24685">MADQTTDAERHPQQTSLPLILRHLGRQPYEPVWQRMQTFTDGRDAQTPDEIWLLEHERVFTQGRAGKAEHVLAPGDIPVVSVDRGGQVTYHGPGQLVGYLLIDLKRRGLTVRSLVAGIEEAIIATLAGYGVQAAIRAGAPGVYVAGAKIASIGLRVQRGCSFHGLSLNLDMDLEPFSRINPCGYQGLRMTQLRDLAGAVSQDKVAGQLAGHLVAKLGFGSSDIRNGWD</sequence>
<feature type="binding site" evidence="5">
    <location>
        <begin position="164"/>
        <end position="166"/>
    </location>
    <ligand>
        <name>substrate</name>
    </ligand>
</feature>
<accession>A0ABN6E1W1</accession>
<dbReference type="SUPFAM" id="SSF55681">
    <property type="entry name" value="Class II aaRS and biotin synthetases"/>
    <property type="match status" value="1"/>
</dbReference>
<dbReference type="InterPro" id="IPR045864">
    <property type="entry name" value="aa-tRNA-synth_II/BPL/LPL"/>
</dbReference>
<dbReference type="Gene3D" id="3.30.930.10">
    <property type="entry name" value="Bira Bifunctional Protein, Domain 2"/>
    <property type="match status" value="1"/>
</dbReference>